<evidence type="ECO:0000259" key="1">
    <source>
        <dbReference type="PROSITE" id="PS50943"/>
    </source>
</evidence>
<organism evidence="2 3">
    <name type="scientific">Liquorilactobacillus mali KCTC 3596 = DSM 20444</name>
    <dbReference type="NCBI Taxonomy" id="1046596"/>
    <lineage>
        <taxon>Bacteria</taxon>
        <taxon>Bacillati</taxon>
        <taxon>Bacillota</taxon>
        <taxon>Bacilli</taxon>
        <taxon>Lactobacillales</taxon>
        <taxon>Lactobacillaceae</taxon>
        <taxon>Liquorilactobacillus</taxon>
    </lineage>
</organism>
<dbReference type="InterPro" id="IPR001387">
    <property type="entry name" value="Cro/C1-type_HTH"/>
</dbReference>
<dbReference type="EMBL" id="AYYH01000004">
    <property type="protein sequence ID" value="KRN11058.1"/>
    <property type="molecule type" value="Genomic_DNA"/>
</dbReference>
<dbReference type="SUPFAM" id="SSF47413">
    <property type="entry name" value="lambda repressor-like DNA-binding domains"/>
    <property type="match status" value="1"/>
</dbReference>
<sequence>MKIGKVFKYFRQTKHITLKEACQGIVSVPFLSRFENGLTDISFSHLLELLNRINVQLSEFEFLYQQKNTTNNDLLPAFQQAYQEGNAAQLKKYLSEWQKKQGKFANLQTIQLKMMLTTLGEGTVTEDELAILVSYFQKIDNWTFFELYLFGHAISFLELPIMLNLFKELQKKEIIYDDFRHDNFSILFYIYNNVILHLLANNCFDEAHTLVNHLENYFGNHDKDYYHQARLFNLKGLTLYLMDQKVLGLRLLKKANLITYLTNHKTDFLKNEKNYLAKYLSTEELSEVFNFSEVDYLK</sequence>
<reference evidence="2 3" key="1">
    <citation type="journal article" date="2015" name="Genome Announc.">
        <title>Expanding the biotechnology potential of lactobacilli through comparative genomics of 213 strains and associated genera.</title>
        <authorList>
            <person name="Sun Z."/>
            <person name="Harris H.M."/>
            <person name="McCann A."/>
            <person name="Guo C."/>
            <person name="Argimon S."/>
            <person name="Zhang W."/>
            <person name="Yang X."/>
            <person name="Jeffery I.B."/>
            <person name="Cooney J.C."/>
            <person name="Kagawa T.F."/>
            <person name="Liu W."/>
            <person name="Song Y."/>
            <person name="Salvetti E."/>
            <person name="Wrobel A."/>
            <person name="Rasinkangas P."/>
            <person name="Parkhill J."/>
            <person name="Rea M.C."/>
            <person name="O'Sullivan O."/>
            <person name="Ritari J."/>
            <person name="Douillard F.P."/>
            <person name="Paul Ross R."/>
            <person name="Yang R."/>
            <person name="Briner A.E."/>
            <person name="Felis G.E."/>
            <person name="de Vos W.M."/>
            <person name="Barrangou R."/>
            <person name="Klaenhammer T.R."/>
            <person name="Caufield P.W."/>
            <person name="Cui Y."/>
            <person name="Zhang H."/>
            <person name="O'Toole P.W."/>
        </authorList>
    </citation>
    <scope>NUCLEOTIDE SEQUENCE [LARGE SCALE GENOMIC DNA]</scope>
    <source>
        <strain evidence="2 3">DSM 20444</strain>
    </source>
</reference>
<dbReference type="PATRIC" id="fig|1046596.6.peg.1630"/>
<comment type="caution">
    <text evidence="2">The sequence shown here is derived from an EMBL/GenBank/DDBJ whole genome shotgun (WGS) entry which is preliminary data.</text>
</comment>
<dbReference type="AlphaFoldDB" id="A0A0R2E3Q5"/>
<dbReference type="RefSeq" id="WP_235809270.1">
    <property type="nucleotide sequence ID" value="NZ_AYYH01000004.1"/>
</dbReference>
<dbReference type="Pfam" id="PF21259">
    <property type="entry name" value="Rgg_C"/>
    <property type="match status" value="1"/>
</dbReference>
<gene>
    <name evidence="2" type="ORF">FD00_GL001547</name>
</gene>
<evidence type="ECO:0000313" key="2">
    <source>
        <dbReference type="EMBL" id="KRN11058.1"/>
    </source>
</evidence>
<dbReference type="GO" id="GO:0003677">
    <property type="term" value="F:DNA binding"/>
    <property type="evidence" value="ECO:0007669"/>
    <property type="project" value="InterPro"/>
</dbReference>
<dbReference type="PANTHER" id="PTHR37038">
    <property type="entry name" value="TRANSCRIPTIONAL REGULATOR-RELATED"/>
    <property type="match status" value="1"/>
</dbReference>
<dbReference type="GeneID" id="98317282"/>
<name>A0A0R2E3Q5_9LACO</name>
<protein>
    <submittedName>
        <fullName evidence="2">Transcriptional regulator</fullName>
    </submittedName>
</protein>
<keyword evidence="3" id="KW-1185">Reference proteome</keyword>
<feature type="domain" description="HTH cro/C1-type" evidence="1">
    <location>
        <begin position="26"/>
        <end position="60"/>
    </location>
</feature>
<dbReference type="PROSITE" id="PS50943">
    <property type="entry name" value="HTH_CROC1"/>
    <property type="match status" value="1"/>
</dbReference>
<dbReference type="Proteomes" id="UP000050898">
    <property type="component" value="Unassembled WGS sequence"/>
</dbReference>
<dbReference type="InterPro" id="IPR010057">
    <property type="entry name" value="Transcription_activator_Rgg_C"/>
</dbReference>
<dbReference type="InterPro" id="IPR011990">
    <property type="entry name" value="TPR-like_helical_dom_sf"/>
</dbReference>
<dbReference type="InterPro" id="IPR053163">
    <property type="entry name" value="HTH-type_regulator_Rgg"/>
</dbReference>
<dbReference type="PANTHER" id="PTHR37038:SF12">
    <property type="entry name" value="TRANSCRIPTIONAL REGULATOR"/>
    <property type="match status" value="1"/>
</dbReference>
<dbReference type="SMART" id="SM00530">
    <property type="entry name" value="HTH_XRE"/>
    <property type="match status" value="1"/>
</dbReference>
<proteinExistence type="predicted"/>
<dbReference type="Gene3D" id="1.25.40.10">
    <property type="entry name" value="Tetratricopeptide repeat domain"/>
    <property type="match status" value="1"/>
</dbReference>
<accession>A0A0R2E3Q5</accession>
<dbReference type="InterPro" id="IPR010982">
    <property type="entry name" value="Lambda_DNA-bd_dom_sf"/>
</dbReference>
<evidence type="ECO:0000313" key="3">
    <source>
        <dbReference type="Proteomes" id="UP000050898"/>
    </source>
</evidence>
<dbReference type="Pfam" id="PF01381">
    <property type="entry name" value="HTH_3"/>
    <property type="match status" value="1"/>
</dbReference>
<dbReference type="NCBIfam" id="TIGR01716">
    <property type="entry name" value="RGG_Cterm"/>
    <property type="match status" value="1"/>
</dbReference>
<dbReference type="CDD" id="cd00093">
    <property type="entry name" value="HTH_XRE"/>
    <property type="match status" value="1"/>
</dbReference>